<sequence length="420" mass="45013">MTPSAARGASLKRRARAVGGALIRRMGLLPGGVPDGHGDDARLASQRLDAEVIVYFADTEDGLYQLRQWYGTLEALDARRRIVVVTADSRTAAAIRAETTFEVVTVARYATLDGLLSRSAVRLVLYVNHNPENFSMLRFASVVHVSLLHGDSDKVVSVSNQAKAYDFSFVAGRAAVDRMARYLPLFDAEQRCVVVGRPQLDEALTLLAGGRPPSAGARRTVLYAPTWEGAQPSAAYGSVDGLGESIVSGLLAEPSLRVVYRPHPLTGVRLASYGAADAAIRHRIQTAQEAEPAAGHRVSVSGDIMADMAEADLLVCDVSAVAMDWLVTDRPLVVTTPSSREVVTASTPLLEETPRIDATSVRDVATLVLRELEADPHGPARRRLAEYYLGDLRPGVAAQTFLEACDAAIEAHARASHGVS</sequence>
<dbReference type="AlphaFoldDB" id="A0A5P9QCY6"/>
<dbReference type="Gene3D" id="3.40.50.12580">
    <property type="match status" value="1"/>
</dbReference>
<organism evidence="1 2">
    <name type="scientific">Luteimicrobium xylanilyticum</name>
    <dbReference type="NCBI Taxonomy" id="1133546"/>
    <lineage>
        <taxon>Bacteria</taxon>
        <taxon>Bacillati</taxon>
        <taxon>Actinomycetota</taxon>
        <taxon>Actinomycetes</taxon>
        <taxon>Micrococcales</taxon>
        <taxon>Luteimicrobium</taxon>
    </lineage>
</organism>
<dbReference type="KEGG" id="lxl:KDY119_02622"/>
<proteinExistence type="predicted"/>
<name>A0A5P9QCY6_9MICO</name>
<dbReference type="InterPro" id="IPR043148">
    <property type="entry name" value="TagF_C"/>
</dbReference>
<dbReference type="Pfam" id="PF04464">
    <property type="entry name" value="Glyphos_transf"/>
    <property type="match status" value="1"/>
</dbReference>
<accession>A0A5P9QCY6</accession>
<evidence type="ECO:0008006" key="3">
    <source>
        <dbReference type="Google" id="ProtNLM"/>
    </source>
</evidence>
<dbReference type="GO" id="GO:0016020">
    <property type="term" value="C:membrane"/>
    <property type="evidence" value="ECO:0007669"/>
    <property type="project" value="InterPro"/>
</dbReference>
<evidence type="ECO:0000313" key="2">
    <source>
        <dbReference type="Proteomes" id="UP000326702"/>
    </source>
</evidence>
<evidence type="ECO:0000313" key="1">
    <source>
        <dbReference type="EMBL" id="QFU99096.1"/>
    </source>
</evidence>
<dbReference type="EMBL" id="CP045529">
    <property type="protein sequence ID" value="QFU99096.1"/>
    <property type="molecule type" value="Genomic_DNA"/>
</dbReference>
<dbReference type="InterPro" id="IPR007554">
    <property type="entry name" value="Glycerophosphate_synth"/>
</dbReference>
<gene>
    <name evidence="1" type="ORF">KDY119_02622</name>
</gene>
<dbReference type="OrthoDB" id="7806295at2"/>
<dbReference type="GO" id="GO:0047355">
    <property type="term" value="F:CDP-glycerol glycerophosphotransferase activity"/>
    <property type="evidence" value="ECO:0007669"/>
    <property type="project" value="InterPro"/>
</dbReference>
<dbReference type="Proteomes" id="UP000326702">
    <property type="component" value="Chromosome"/>
</dbReference>
<reference evidence="1 2" key="1">
    <citation type="submission" date="2019-10" db="EMBL/GenBank/DDBJ databases">
        <title>Genome sequence of Luteimicrobium xylanilyticum HY-24.</title>
        <authorList>
            <person name="Kim D.Y."/>
            <person name="Park H.-Y."/>
        </authorList>
    </citation>
    <scope>NUCLEOTIDE SEQUENCE [LARGE SCALE GENOMIC DNA]</scope>
    <source>
        <strain evidence="1 2">HY-24</strain>
    </source>
</reference>
<keyword evidence="2" id="KW-1185">Reference proteome</keyword>
<protein>
    <recommendedName>
        <fullName evidence="3">CDP-glycerol glycerophosphotransferase</fullName>
    </recommendedName>
</protein>